<reference evidence="2" key="1">
    <citation type="submission" date="2013-09" db="EMBL/GenBank/DDBJ databases">
        <title>Corchorus olitorius genome sequencing.</title>
        <authorList>
            <person name="Alam M."/>
            <person name="Haque M.S."/>
            <person name="Islam M.S."/>
            <person name="Emdad E.M."/>
            <person name="Islam M.M."/>
            <person name="Ahmed B."/>
            <person name="Halim A."/>
            <person name="Hossen Q.M.M."/>
            <person name="Hossain M.Z."/>
            <person name="Ahmed R."/>
            <person name="Khan M.M."/>
            <person name="Islam R."/>
            <person name="Rashid M.M."/>
            <person name="Khan S.A."/>
            <person name="Rahman M.S."/>
            <person name="Alam M."/>
            <person name="Yahiya A.S."/>
            <person name="Khan M.S."/>
            <person name="Azam M.S."/>
            <person name="Haque T."/>
            <person name="Lashkar M.Z.H."/>
            <person name="Akhand A.I."/>
            <person name="Morshed G."/>
            <person name="Roy S."/>
            <person name="Uddin K.S."/>
            <person name="Rabeya T."/>
            <person name="Hossain A.S."/>
            <person name="Chowdhury A."/>
            <person name="Snigdha A.R."/>
            <person name="Mortoza M.S."/>
            <person name="Matin S.A."/>
            <person name="Hoque S.M.E."/>
            <person name="Islam M.K."/>
            <person name="Roy D.K."/>
            <person name="Haider R."/>
            <person name="Moosa M.M."/>
            <person name="Elias S.M."/>
            <person name="Hasan A.M."/>
            <person name="Jahan S."/>
            <person name="Shafiuddin M."/>
            <person name="Mahmood N."/>
            <person name="Shommy N.S."/>
        </authorList>
    </citation>
    <scope>NUCLEOTIDE SEQUENCE [LARGE SCALE GENOMIC DNA]</scope>
    <source>
        <strain evidence="2">cv. O-4</strain>
    </source>
</reference>
<evidence type="ECO:0000313" key="2">
    <source>
        <dbReference type="Proteomes" id="UP000187203"/>
    </source>
</evidence>
<dbReference type="EMBL" id="AWUE01017417">
    <property type="protein sequence ID" value="OMO87100.1"/>
    <property type="molecule type" value="Genomic_DNA"/>
</dbReference>
<evidence type="ECO:0000313" key="1">
    <source>
        <dbReference type="EMBL" id="OMO87100.1"/>
    </source>
</evidence>
<keyword evidence="2" id="KW-1185">Reference proteome</keyword>
<dbReference type="Proteomes" id="UP000187203">
    <property type="component" value="Unassembled WGS sequence"/>
</dbReference>
<dbReference type="OrthoDB" id="1002227at2759"/>
<comment type="caution">
    <text evidence="1">The sequence shown here is derived from an EMBL/GenBank/DDBJ whole genome shotgun (WGS) entry which is preliminary data.</text>
</comment>
<gene>
    <name evidence="1" type="ORF">COLO4_20793</name>
</gene>
<sequence length="56" mass="6489">MAKLIEERRALKNFEEIRRDFLSIILQLQRDGLLEIDLTGDNIKALLLVIVKLPPC</sequence>
<proteinExistence type="predicted"/>
<protein>
    <submittedName>
        <fullName evidence="1">Uncharacterized protein</fullName>
    </submittedName>
</protein>
<name>A0A1R3IX32_9ROSI</name>
<accession>A0A1R3IX32</accession>
<dbReference type="AlphaFoldDB" id="A0A1R3IX32"/>
<organism evidence="1 2">
    <name type="scientific">Corchorus olitorius</name>
    <dbReference type="NCBI Taxonomy" id="93759"/>
    <lineage>
        <taxon>Eukaryota</taxon>
        <taxon>Viridiplantae</taxon>
        <taxon>Streptophyta</taxon>
        <taxon>Embryophyta</taxon>
        <taxon>Tracheophyta</taxon>
        <taxon>Spermatophyta</taxon>
        <taxon>Magnoliopsida</taxon>
        <taxon>eudicotyledons</taxon>
        <taxon>Gunneridae</taxon>
        <taxon>Pentapetalae</taxon>
        <taxon>rosids</taxon>
        <taxon>malvids</taxon>
        <taxon>Malvales</taxon>
        <taxon>Malvaceae</taxon>
        <taxon>Grewioideae</taxon>
        <taxon>Apeibeae</taxon>
        <taxon>Corchorus</taxon>
    </lineage>
</organism>